<dbReference type="Proteomes" id="UP000248132">
    <property type="component" value="Unassembled WGS sequence"/>
</dbReference>
<accession>A0A318Y267</accession>
<dbReference type="GO" id="GO:0015628">
    <property type="term" value="P:protein secretion by the type II secretion system"/>
    <property type="evidence" value="ECO:0007669"/>
    <property type="project" value="InterPro"/>
</dbReference>
<evidence type="ECO:0000313" key="3">
    <source>
        <dbReference type="EMBL" id="PYG85646.1"/>
    </source>
</evidence>
<dbReference type="OrthoDB" id="1739952at2"/>
<dbReference type="InterPro" id="IPR045584">
    <property type="entry name" value="Pilin-like"/>
</dbReference>
<dbReference type="EMBL" id="QKMR01000025">
    <property type="protein sequence ID" value="PYG85646.1"/>
    <property type="molecule type" value="Genomic_DNA"/>
</dbReference>
<comment type="caution">
    <text evidence="3">The sequence shown here is derived from an EMBL/GenBank/DDBJ whole genome shotgun (WGS) entry which is preliminary data.</text>
</comment>
<sequence length="138" mass="14953">MKKFFSKLKKNRKGYTLTELIVVVAILGILAVIAVPMVMNSVNDAKANADETSIKAIEAAVQLCLADGSLQFIGGILKDSSKLETGISDAVRMKLAGMKYPSHSVDSTKNWKLDLHSIEVSQAEEKLTSDPGKFVILD</sequence>
<name>A0A318Y267_9FIRM</name>
<dbReference type="InterPro" id="IPR000983">
    <property type="entry name" value="Bac_GSPG_pilin"/>
</dbReference>
<protein>
    <submittedName>
        <fullName evidence="3">Prepilin-type N-terminal cleavage/methylation domain-containing protein</fullName>
    </submittedName>
</protein>
<dbReference type="Gene3D" id="3.30.700.10">
    <property type="entry name" value="Glycoprotein, Type 4 Pilin"/>
    <property type="match status" value="1"/>
</dbReference>
<dbReference type="Pfam" id="PF07963">
    <property type="entry name" value="N_methyl"/>
    <property type="match status" value="1"/>
</dbReference>
<dbReference type="AlphaFoldDB" id="A0A318Y267"/>
<keyword evidence="4" id="KW-1185">Reference proteome</keyword>
<keyword evidence="1" id="KW-0488">Methylation</keyword>
<organism evidence="3 4">
    <name type="scientific">Ruminiclostridium sufflavum DSM 19573</name>
    <dbReference type="NCBI Taxonomy" id="1121337"/>
    <lineage>
        <taxon>Bacteria</taxon>
        <taxon>Bacillati</taxon>
        <taxon>Bacillota</taxon>
        <taxon>Clostridia</taxon>
        <taxon>Eubacteriales</taxon>
        <taxon>Oscillospiraceae</taxon>
        <taxon>Ruminiclostridium</taxon>
    </lineage>
</organism>
<reference evidence="3 4" key="1">
    <citation type="submission" date="2018-06" db="EMBL/GenBank/DDBJ databases">
        <title>Genomic Encyclopedia of Type Strains, Phase I: the one thousand microbial genomes (KMG-I) project.</title>
        <authorList>
            <person name="Kyrpides N."/>
        </authorList>
    </citation>
    <scope>NUCLEOTIDE SEQUENCE [LARGE SCALE GENOMIC DNA]</scope>
    <source>
        <strain evidence="3 4">DSM 19573</strain>
    </source>
</reference>
<keyword evidence="2" id="KW-0472">Membrane</keyword>
<proteinExistence type="predicted"/>
<feature type="transmembrane region" description="Helical" evidence="2">
    <location>
        <begin position="20"/>
        <end position="39"/>
    </location>
</feature>
<evidence type="ECO:0000256" key="1">
    <source>
        <dbReference type="ARBA" id="ARBA00022481"/>
    </source>
</evidence>
<evidence type="ECO:0000313" key="4">
    <source>
        <dbReference type="Proteomes" id="UP000248132"/>
    </source>
</evidence>
<gene>
    <name evidence="3" type="ORF">LY28_03334</name>
</gene>
<keyword evidence="2" id="KW-1133">Transmembrane helix</keyword>
<dbReference type="RefSeq" id="WP_110463298.1">
    <property type="nucleotide sequence ID" value="NZ_QKMR01000025.1"/>
</dbReference>
<dbReference type="PRINTS" id="PR00813">
    <property type="entry name" value="BCTERIALGSPG"/>
</dbReference>
<dbReference type="SUPFAM" id="SSF54523">
    <property type="entry name" value="Pili subunits"/>
    <property type="match status" value="1"/>
</dbReference>
<dbReference type="GO" id="GO:0015627">
    <property type="term" value="C:type II protein secretion system complex"/>
    <property type="evidence" value="ECO:0007669"/>
    <property type="project" value="InterPro"/>
</dbReference>
<keyword evidence="2" id="KW-0812">Transmembrane</keyword>
<dbReference type="InterPro" id="IPR012902">
    <property type="entry name" value="N_methyl_site"/>
</dbReference>
<dbReference type="NCBIfam" id="TIGR02532">
    <property type="entry name" value="IV_pilin_GFxxxE"/>
    <property type="match status" value="1"/>
</dbReference>
<evidence type="ECO:0000256" key="2">
    <source>
        <dbReference type="SAM" id="Phobius"/>
    </source>
</evidence>